<dbReference type="Proteomes" id="UP000694406">
    <property type="component" value="Unplaced"/>
</dbReference>
<dbReference type="Gene3D" id="2.140.10.30">
    <property type="entry name" value="Dipeptidylpeptidase IV, N-terminal domain"/>
    <property type="match status" value="1"/>
</dbReference>
<dbReference type="AlphaFoldDB" id="A0A8C5SFU6"/>
<keyword evidence="2" id="KW-0378">Hydrolase</keyword>
<dbReference type="GO" id="GO:0008239">
    <property type="term" value="F:dipeptidyl-peptidase activity"/>
    <property type="evidence" value="ECO:0007669"/>
    <property type="project" value="UniProtKB-EC"/>
</dbReference>
<name>A0A8C5SFU6_LATLA</name>
<organism evidence="5 6">
    <name type="scientific">Laticauda laticaudata</name>
    <name type="common">Blue-ringed sea krait</name>
    <name type="synonym">Blue-lipped sea krait</name>
    <dbReference type="NCBI Taxonomy" id="8630"/>
    <lineage>
        <taxon>Eukaryota</taxon>
        <taxon>Metazoa</taxon>
        <taxon>Chordata</taxon>
        <taxon>Craniata</taxon>
        <taxon>Vertebrata</taxon>
        <taxon>Euteleostomi</taxon>
        <taxon>Lepidosauria</taxon>
        <taxon>Squamata</taxon>
        <taxon>Bifurcata</taxon>
        <taxon>Unidentata</taxon>
        <taxon>Episquamata</taxon>
        <taxon>Toxicofera</taxon>
        <taxon>Serpentes</taxon>
        <taxon>Colubroidea</taxon>
        <taxon>Elapidae</taxon>
        <taxon>Laticaudinae</taxon>
        <taxon>Laticauda</taxon>
    </lineage>
</organism>
<dbReference type="GO" id="GO:0004177">
    <property type="term" value="F:aminopeptidase activity"/>
    <property type="evidence" value="ECO:0007669"/>
    <property type="project" value="UniProtKB-KW"/>
</dbReference>
<reference evidence="5" key="1">
    <citation type="submission" date="2025-08" db="UniProtKB">
        <authorList>
            <consortium name="Ensembl"/>
        </authorList>
    </citation>
    <scope>IDENTIFICATION</scope>
</reference>
<feature type="domain" description="Dipeptidylpeptidase IV N-terminal" evidence="4">
    <location>
        <begin position="92"/>
        <end position="369"/>
    </location>
</feature>
<dbReference type="SUPFAM" id="SSF82171">
    <property type="entry name" value="DPP6 N-terminal domain-like"/>
    <property type="match status" value="1"/>
</dbReference>
<reference evidence="5" key="2">
    <citation type="submission" date="2025-09" db="UniProtKB">
        <authorList>
            <consortium name="Ensembl"/>
        </authorList>
    </citation>
    <scope>IDENTIFICATION</scope>
</reference>
<keyword evidence="2" id="KW-0645">Protease</keyword>
<evidence type="ECO:0000259" key="4">
    <source>
        <dbReference type="Pfam" id="PF00930"/>
    </source>
</evidence>
<dbReference type="Ensembl" id="ENSLLTT00000017589.1">
    <property type="protein sequence ID" value="ENSLLTP00000016951.1"/>
    <property type="gene ID" value="ENSLLTG00000012911.1"/>
</dbReference>
<dbReference type="PANTHER" id="PTHR11731">
    <property type="entry name" value="PROTEASE FAMILY S9B,C DIPEPTIDYL-PEPTIDASE IV-RELATED"/>
    <property type="match status" value="1"/>
</dbReference>
<evidence type="ECO:0000313" key="5">
    <source>
        <dbReference type="Ensembl" id="ENSLLTP00000016951.1"/>
    </source>
</evidence>
<protein>
    <recommendedName>
        <fullName evidence="1">dipeptidyl-peptidase IV</fullName>
        <ecNumber evidence="1">3.4.14.5</ecNumber>
    </recommendedName>
</protein>
<dbReference type="GO" id="GO:0006508">
    <property type="term" value="P:proteolysis"/>
    <property type="evidence" value="ECO:0007669"/>
    <property type="project" value="InterPro"/>
</dbReference>
<sequence>MHDWLAKRLGGRADQQGWQGGWPARLAGRQTAKAGKGGLGSKACKADMAGRTLRGSDVSGIMIIKCNMGKIHANRTFFKKNINFELHSCFLSVWRHSYTASYHIYDLNNGTIITENPLPTTIQYITWSPAGHKLAYVYRNNVYVKTTPNAKPVEITENGAENKILNGLADWVYEEEMFGTHSALWWSPSGNSLAFAEINDTEVPLIEYSFYSEDTLQYPKTIKIPYPKAGAINPTIRLFVVDILALPQKNISEIVAPSSIISGDHYLSVVTWVTDERICLQWLRRIQNFSMLTICDYSSGNREHPEESKTGWVGRFQPSEPYFASDKISYYKIISDSQGYNHIHYTDSTGNVKPITSGKWEVISIAAVTNNSL</sequence>
<dbReference type="InterPro" id="IPR050278">
    <property type="entry name" value="Serine_Prot_S9B/DPPIV"/>
</dbReference>
<dbReference type="InterPro" id="IPR002469">
    <property type="entry name" value="Peptidase_S9B_N"/>
</dbReference>
<evidence type="ECO:0000256" key="3">
    <source>
        <dbReference type="ARBA" id="ARBA00022825"/>
    </source>
</evidence>
<keyword evidence="6" id="KW-1185">Reference proteome</keyword>
<evidence type="ECO:0000256" key="1">
    <source>
        <dbReference type="ARBA" id="ARBA00012062"/>
    </source>
</evidence>
<dbReference type="EC" id="3.4.14.5" evidence="1"/>
<evidence type="ECO:0000256" key="2">
    <source>
        <dbReference type="ARBA" id="ARBA00022438"/>
    </source>
</evidence>
<dbReference type="PANTHER" id="PTHR11731:SF128">
    <property type="entry name" value="DIPEPTIDYL PEPTIDASE 4"/>
    <property type="match status" value="1"/>
</dbReference>
<dbReference type="Pfam" id="PF00930">
    <property type="entry name" value="DPPIV_N"/>
    <property type="match status" value="1"/>
</dbReference>
<dbReference type="GO" id="GO:0005886">
    <property type="term" value="C:plasma membrane"/>
    <property type="evidence" value="ECO:0007669"/>
    <property type="project" value="TreeGrafter"/>
</dbReference>
<keyword evidence="2" id="KW-0031">Aminopeptidase</keyword>
<evidence type="ECO:0000313" key="6">
    <source>
        <dbReference type="Proteomes" id="UP000694406"/>
    </source>
</evidence>
<accession>A0A8C5SFU6</accession>
<keyword evidence="3" id="KW-0720">Serine protease</keyword>
<proteinExistence type="predicted"/>
<dbReference type="GeneTree" id="ENSGT00940000163944"/>
<dbReference type="GO" id="GO:0008236">
    <property type="term" value="F:serine-type peptidase activity"/>
    <property type="evidence" value="ECO:0007669"/>
    <property type="project" value="UniProtKB-KW"/>
</dbReference>